<dbReference type="KEGG" id="sus:Acid_1930"/>
<dbReference type="InterPro" id="IPR036942">
    <property type="entry name" value="Beta-barrel_TonB_sf"/>
</dbReference>
<keyword evidence="4" id="KW-0812">Transmembrane</keyword>
<dbReference type="EMBL" id="CP000473">
    <property type="protein sequence ID" value="ABJ82920.1"/>
    <property type="molecule type" value="Genomic_DNA"/>
</dbReference>
<evidence type="ECO:0000256" key="6">
    <source>
        <dbReference type="ARBA" id="ARBA00023237"/>
    </source>
</evidence>
<dbReference type="GO" id="GO:0044718">
    <property type="term" value="P:siderophore transmembrane transport"/>
    <property type="evidence" value="ECO:0007669"/>
    <property type="project" value="TreeGrafter"/>
</dbReference>
<dbReference type="Pfam" id="PF13620">
    <property type="entry name" value="CarboxypepD_reg"/>
    <property type="match status" value="1"/>
</dbReference>
<dbReference type="GO" id="GO:0009279">
    <property type="term" value="C:cell outer membrane"/>
    <property type="evidence" value="ECO:0007669"/>
    <property type="project" value="UniProtKB-SubCell"/>
</dbReference>
<reference evidence="8" key="1">
    <citation type="submission" date="2006-10" db="EMBL/GenBank/DDBJ databases">
        <title>Complete sequence of Solibacter usitatus Ellin6076.</title>
        <authorList>
            <consortium name="US DOE Joint Genome Institute"/>
            <person name="Copeland A."/>
            <person name="Lucas S."/>
            <person name="Lapidus A."/>
            <person name="Barry K."/>
            <person name="Detter J.C."/>
            <person name="Glavina del Rio T."/>
            <person name="Hammon N."/>
            <person name="Israni S."/>
            <person name="Dalin E."/>
            <person name="Tice H."/>
            <person name="Pitluck S."/>
            <person name="Thompson L.S."/>
            <person name="Brettin T."/>
            <person name="Bruce D."/>
            <person name="Han C."/>
            <person name="Tapia R."/>
            <person name="Gilna P."/>
            <person name="Schmutz J."/>
            <person name="Larimer F."/>
            <person name="Land M."/>
            <person name="Hauser L."/>
            <person name="Kyrpides N."/>
            <person name="Mikhailova N."/>
            <person name="Janssen P.H."/>
            <person name="Kuske C.R."/>
            <person name="Richardson P."/>
        </authorList>
    </citation>
    <scope>NUCLEOTIDE SEQUENCE</scope>
    <source>
        <strain evidence="8">Ellin6076</strain>
    </source>
</reference>
<accession>Q026Z3</accession>
<dbReference type="PANTHER" id="PTHR30069:SF46">
    <property type="entry name" value="OAR PROTEIN"/>
    <property type="match status" value="1"/>
</dbReference>
<dbReference type="GO" id="GO:0015344">
    <property type="term" value="F:siderophore uptake transmembrane transporter activity"/>
    <property type="evidence" value="ECO:0007669"/>
    <property type="project" value="TreeGrafter"/>
</dbReference>
<evidence type="ECO:0000256" key="3">
    <source>
        <dbReference type="ARBA" id="ARBA00022452"/>
    </source>
</evidence>
<protein>
    <submittedName>
        <fullName evidence="8">TonB-dependent receptor</fullName>
    </submittedName>
</protein>
<proteinExistence type="predicted"/>
<dbReference type="InterPro" id="IPR057601">
    <property type="entry name" value="Oar-like_b-barrel"/>
</dbReference>
<keyword evidence="8" id="KW-0675">Receptor</keyword>
<dbReference type="InterPro" id="IPR039426">
    <property type="entry name" value="TonB-dep_rcpt-like"/>
</dbReference>
<dbReference type="SUPFAM" id="SSF56935">
    <property type="entry name" value="Porins"/>
    <property type="match status" value="1"/>
</dbReference>
<evidence type="ECO:0000256" key="1">
    <source>
        <dbReference type="ARBA" id="ARBA00004571"/>
    </source>
</evidence>
<evidence type="ECO:0000313" key="8">
    <source>
        <dbReference type="EMBL" id="ABJ82920.1"/>
    </source>
</evidence>
<keyword evidence="6" id="KW-0998">Cell outer membrane</keyword>
<dbReference type="HOGENOM" id="CLU_006298_0_0_0"/>
<keyword evidence="2" id="KW-0813">Transport</keyword>
<feature type="domain" description="TonB-dependent transporter Oar-like beta-barrel" evidence="7">
    <location>
        <begin position="252"/>
        <end position="1110"/>
    </location>
</feature>
<dbReference type="Pfam" id="PF25183">
    <property type="entry name" value="OMP_b-brl_4"/>
    <property type="match status" value="1"/>
</dbReference>
<sequence precursor="true">MLIRTLPATPIARVLSAFAFFFIIINPAIAQIDAGAIVGTVRDSSGAAIPKAAVALTNAATGLNQTTATNDAGEYQFIALPPGTYSVKATAPGFGPQVQNDIDLHVQSRPSVDFSLKVGAVTDTVEVQSTGALLQTQSADVGGVVQEKQIRDLPLNGRRYADLALLEAGIQKNFTNPNNTAPDRFSSNGNLETQNYFSLDGVDNNSGSTNLQEGSVQTVQPPPDALQEFRVQTRTYSAEFGTSAGAVINASIKSGSNAFHGDVWEFLRNNRLDSNSFFNNAGGVPRGHFSQNQFGGTIGGPVMKNRTFFFFDAQNFTSRKATTVNSAVPTPLMKQGNFTELKASLANPTVPSQNGCIAGNIIAASCIDPVGAKLLALYPDPNIPSAVARQGAAGSWTGSPNYQFQYSVPNDTYSWDTRIDHNFTSTNRMFGRFSDYHVDRQDPPWAPDPLAGNGNFATQYRIRGKSVAVAWTDLLKPSMLNELRAGFSRDYAHSDPIGLTLGASKAGDYGLTGIPSGPNDAGIPPINISGLQRLGSSPWRPQFQVSQVWQLLDTLSWLKGNHSFKFGYEHRHTSDNFLDIQSLQGQITASGIYSGNSGLGVPDFLLGDISTAAFTTPTVVHNYQYSNNFFAQDIWRVRPNLTLTLGLRYELFSPMLNHQNALSNFTPANGGGFVTAQSGDWYARGLVHPDKNDFAPRVGFSWGPKEHIVLRGGYGVFYQHIIRIGSESMLALNPPWVIDGSLAQTLGSTVPAFQLKNGFPAAQFTPALVDLTKLQTRAQDPNERTGYVNQVSFGPQFEISQSTVLDISYVGNFGRKMNRLRNANQGFVTGFDSTGKPITLFPYANLNTTLNSTSGNHAFLELATNDGNTNYNGLLVSLRRRFSKRLSYGISYTWSHNFSDYVDNLTGGSTPASAYNYSLERSNSPFDVTHRFVGNAVWDLPIGRGGAVLNNNSVASRMIGGWQLNSIVTLETGTPFTVTAADVSQTGGSHASRANCVGDPFAGASSDRSQFVGTGSPGFFINPAAFAAPAAGFFGTCAPRAFHGPGIQNVDLSLFKRFTITENWRVEFRTEFFNALNHANFNNPSASYTASSLGSFGKSFSTVTDPREIQFALKLYF</sequence>
<comment type="subcellular location">
    <subcellularLocation>
        <location evidence="1">Cell outer membrane</location>
        <topology evidence="1">Multi-pass membrane protein</topology>
    </subcellularLocation>
</comment>
<dbReference type="Gene3D" id="2.40.170.20">
    <property type="entry name" value="TonB-dependent receptor, beta-barrel domain"/>
    <property type="match status" value="1"/>
</dbReference>
<dbReference type="SUPFAM" id="SSF49464">
    <property type="entry name" value="Carboxypeptidase regulatory domain-like"/>
    <property type="match status" value="1"/>
</dbReference>
<name>Q026Z3_SOLUE</name>
<evidence type="ECO:0000256" key="5">
    <source>
        <dbReference type="ARBA" id="ARBA00023136"/>
    </source>
</evidence>
<dbReference type="eggNOG" id="COG1629">
    <property type="taxonomic scope" value="Bacteria"/>
</dbReference>
<dbReference type="AlphaFoldDB" id="Q026Z3"/>
<evidence type="ECO:0000256" key="4">
    <source>
        <dbReference type="ARBA" id="ARBA00022692"/>
    </source>
</evidence>
<evidence type="ECO:0000259" key="7">
    <source>
        <dbReference type="Pfam" id="PF25183"/>
    </source>
</evidence>
<keyword evidence="3" id="KW-1134">Transmembrane beta strand</keyword>
<dbReference type="PANTHER" id="PTHR30069">
    <property type="entry name" value="TONB-DEPENDENT OUTER MEMBRANE RECEPTOR"/>
    <property type="match status" value="1"/>
</dbReference>
<dbReference type="InParanoid" id="Q026Z3"/>
<keyword evidence="5" id="KW-0472">Membrane</keyword>
<dbReference type="InterPro" id="IPR008969">
    <property type="entry name" value="CarboxyPept-like_regulatory"/>
</dbReference>
<gene>
    <name evidence="8" type="ordered locus">Acid_1930</name>
</gene>
<dbReference type="STRING" id="234267.Acid_1930"/>
<organism evidence="8">
    <name type="scientific">Solibacter usitatus (strain Ellin6076)</name>
    <dbReference type="NCBI Taxonomy" id="234267"/>
    <lineage>
        <taxon>Bacteria</taxon>
        <taxon>Pseudomonadati</taxon>
        <taxon>Acidobacteriota</taxon>
        <taxon>Terriglobia</taxon>
        <taxon>Bryobacterales</taxon>
        <taxon>Solibacteraceae</taxon>
        <taxon>Candidatus Solibacter</taxon>
    </lineage>
</organism>
<evidence type="ECO:0000256" key="2">
    <source>
        <dbReference type="ARBA" id="ARBA00022448"/>
    </source>
</evidence>
<dbReference type="Gene3D" id="2.60.40.1120">
    <property type="entry name" value="Carboxypeptidase-like, regulatory domain"/>
    <property type="match status" value="1"/>
</dbReference>